<dbReference type="OrthoDB" id="9787585at2"/>
<evidence type="ECO:0000256" key="1">
    <source>
        <dbReference type="ARBA" id="ARBA00022741"/>
    </source>
</evidence>
<keyword evidence="4 5" id="KW-0067">ATP-binding</keyword>
<evidence type="ECO:0000256" key="2">
    <source>
        <dbReference type="ARBA" id="ARBA00022801"/>
    </source>
</evidence>
<dbReference type="InterPro" id="IPR014016">
    <property type="entry name" value="UvrD-like_ATP-bd"/>
</dbReference>
<evidence type="ECO:0000313" key="9">
    <source>
        <dbReference type="Proteomes" id="UP000198847"/>
    </source>
</evidence>
<dbReference type="EMBL" id="FODY01000003">
    <property type="protein sequence ID" value="SEO63242.1"/>
    <property type="molecule type" value="Genomic_DNA"/>
</dbReference>
<dbReference type="SUPFAM" id="SSF52540">
    <property type="entry name" value="P-loop containing nucleoside triphosphate hydrolases"/>
    <property type="match status" value="1"/>
</dbReference>
<accession>A0A1H8RA48</accession>
<dbReference type="Pfam" id="PF00580">
    <property type="entry name" value="UvrD-helicase"/>
    <property type="match status" value="1"/>
</dbReference>
<dbReference type="AlphaFoldDB" id="A0A1H8RA48"/>
<dbReference type="Gene3D" id="3.40.50.300">
    <property type="entry name" value="P-loop containing nucleotide triphosphate hydrolases"/>
    <property type="match status" value="2"/>
</dbReference>
<name>A0A1H8RA48_9FIRM</name>
<reference evidence="8 9" key="1">
    <citation type="submission" date="2016-10" db="EMBL/GenBank/DDBJ databases">
        <authorList>
            <person name="de Groot N.N."/>
        </authorList>
    </citation>
    <scope>NUCLEOTIDE SEQUENCE [LARGE SCALE GENOMIC DNA]</scope>
    <source>
        <strain evidence="8 9">DSM 13305</strain>
    </source>
</reference>
<feature type="coiled-coil region" evidence="6">
    <location>
        <begin position="12"/>
        <end position="39"/>
    </location>
</feature>
<keyword evidence="6" id="KW-0175">Coiled coil</keyword>
<evidence type="ECO:0000313" key="8">
    <source>
        <dbReference type="EMBL" id="SEO63242.1"/>
    </source>
</evidence>
<dbReference type="Proteomes" id="UP000198847">
    <property type="component" value="Unassembled WGS sequence"/>
</dbReference>
<proteinExistence type="predicted"/>
<organism evidence="8 9">
    <name type="scientific">Propionispora vibrioides</name>
    <dbReference type="NCBI Taxonomy" id="112903"/>
    <lineage>
        <taxon>Bacteria</taxon>
        <taxon>Bacillati</taxon>
        <taxon>Bacillota</taxon>
        <taxon>Negativicutes</taxon>
        <taxon>Selenomonadales</taxon>
        <taxon>Sporomusaceae</taxon>
        <taxon>Propionispora</taxon>
    </lineage>
</organism>
<keyword evidence="2 5" id="KW-0378">Hydrolase</keyword>
<dbReference type="PANTHER" id="PTHR11070">
    <property type="entry name" value="UVRD / RECB / PCRA DNA HELICASE FAMILY MEMBER"/>
    <property type="match status" value="1"/>
</dbReference>
<dbReference type="PROSITE" id="PS51198">
    <property type="entry name" value="UVRD_HELICASE_ATP_BIND"/>
    <property type="match status" value="1"/>
</dbReference>
<dbReference type="GO" id="GO:0005829">
    <property type="term" value="C:cytosol"/>
    <property type="evidence" value="ECO:0007669"/>
    <property type="project" value="TreeGrafter"/>
</dbReference>
<evidence type="ECO:0000256" key="4">
    <source>
        <dbReference type="ARBA" id="ARBA00022840"/>
    </source>
</evidence>
<dbReference type="GO" id="GO:0016787">
    <property type="term" value="F:hydrolase activity"/>
    <property type="evidence" value="ECO:0007669"/>
    <property type="project" value="UniProtKB-UniRule"/>
</dbReference>
<keyword evidence="3 5" id="KW-0347">Helicase</keyword>
<protein>
    <submittedName>
        <fullName evidence="8">DNA helicase-2 / ATP-dependent DNA helicase PcrA</fullName>
    </submittedName>
</protein>
<feature type="binding site" evidence="5">
    <location>
        <begin position="225"/>
        <end position="232"/>
    </location>
    <ligand>
        <name>ATP</name>
        <dbReference type="ChEBI" id="CHEBI:30616"/>
    </ligand>
</feature>
<keyword evidence="1 5" id="KW-0547">Nucleotide-binding</keyword>
<dbReference type="STRING" id="112903.SAMN04490178_103216"/>
<evidence type="ECO:0000259" key="7">
    <source>
        <dbReference type="PROSITE" id="PS51198"/>
    </source>
</evidence>
<dbReference type="RefSeq" id="WP_091744184.1">
    <property type="nucleotide sequence ID" value="NZ_FODY01000003.1"/>
</dbReference>
<dbReference type="Pfam" id="PF13538">
    <property type="entry name" value="UvrD_C_2"/>
    <property type="match status" value="1"/>
</dbReference>
<evidence type="ECO:0000256" key="5">
    <source>
        <dbReference type="PROSITE-ProRule" id="PRU00560"/>
    </source>
</evidence>
<dbReference type="GO" id="GO:0003677">
    <property type="term" value="F:DNA binding"/>
    <property type="evidence" value="ECO:0007669"/>
    <property type="project" value="InterPro"/>
</dbReference>
<dbReference type="PANTHER" id="PTHR11070:SF17">
    <property type="entry name" value="DNA HELICASE IV"/>
    <property type="match status" value="1"/>
</dbReference>
<feature type="domain" description="UvrD-like helicase ATP-binding" evidence="7">
    <location>
        <begin position="204"/>
        <end position="573"/>
    </location>
</feature>
<sequence length="743" mass="84676">MTQQHSEFDLERQHLAKTIADMKQIVEELNTDIDERLQRAQKSLSLKDEISAYVHTMLRSDHSYRIHDLEAALPSPYFGRVDFREDGTPDFHSYYIGRTKVARLHIEQDEDILVFDWRDPVSTIFYECYGGRASYEVLGRYHYEGDVRVKRQYKIEDGELKSMVDNYVMDQILSRQQQALLGDPLLTERLKAGAADKLKDIITSIQAEQNQIIRQPLQQVTIIQGVAGSGKSTIGLHRLSYLLYNEKLKPERLIVIAPNRIFLDYISDLLPDIDAADVKQLVWDDLVTALTGRVFTITANDRLEHILAGRDKKSSRLLADTAQLKGSLDFLKVLQAYVEHKLQRFCVKLVDIRLFDSGLTVTAQEQLDTFMEEGKTPYNERLHSLIRHITFRVNNYVEVLEARQKQGTVADEAVKRCSRERDKFLGSYFKRWQPLELLEAYRELYASKMMFKPLKDMRYDLDAIRSHSQDVLSAGLVEREDLALLAYLAFLLDGWPRTIRYDHIVVDEAQDLNAVEFAMLKRLSSNGSFTIMGDVSQGIHSYRSINSWNVLTKGVFADDRTVYREILHSYRSAKEIIDVFNCVVPAGHSQAIPVYETGRRPVLKKMMSVSDGLRHCFDSIKEFIAGGAASVAVITKREAEAMALYEPLSAAATEADLALPVYLLAGEETLYRGSISIAPVALAKGLEFDAVVVWNASATEYPPEPLARRLLYVALSRAMHNLHILYQGNLTPLLKDWRPQGDA</sequence>
<gene>
    <name evidence="8" type="ORF">SAMN04490178_103216</name>
</gene>
<dbReference type="InterPro" id="IPR000212">
    <property type="entry name" value="DNA_helicase_UvrD/REP"/>
</dbReference>
<keyword evidence="9" id="KW-1185">Reference proteome</keyword>
<dbReference type="GO" id="GO:0000725">
    <property type="term" value="P:recombinational repair"/>
    <property type="evidence" value="ECO:0007669"/>
    <property type="project" value="TreeGrafter"/>
</dbReference>
<evidence type="ECO:0000256" key="3">
    <source>
        <dbReference type="ARBA" id="ARBA00022806"/>
    </source>
</evidence>
<dbReference type="InterPro" id="IPR027417">
    <property type="entry name" value="P-loop_NTPase"/>
</dbReference>
<evidence type="ECO:0000256" key="6">
    <source>
        <dbReference type="SAM" id="Coils"/>
    </source>
</evidence>
<dbReference type="GO" id="GO:0005524">
    <property type="term" value="F:ATP binding"/>
    <property type="evidence" value="ECO:0007669"/>
    <property type="project" value="UniProtKB-UniRule"/>
</dbReference>
<dbReference type="InterPro" id="IPR027785">
    <property type="entry name" value="UvrD-like_helicase_C"/>
</dbReference>
<dbReference type="GO" id="GO:0043138">
    <property type="term" value="F:3'-5' DNA helicase activity"/>
    <property type="evidence" value="ECO:0007669"/>
    <property type="project" value="TreeGrafter"/>
</dbReference>